<evidence type="ECO:0000313" key="1">
    <source>
        <dbReference type="EMBL" id="RJF99433.1"/>
    </source>
</evidence>
<accession>A0A3A3FUF9</accession>
<keyword evidence="2" id="KW-1185">Reference proteome</keyword>
<dbReference type="Proteomes" id="UP000265955">
    <property type="component" value="Unassembled WGS sequence"/>
</dbReference>
<protein>
    <submittedName>
        <fullName evidence="1">Uncharacterized protein</fullName>
    </submittedName>
</protein>
<proteinExistence type="predicted"/>
<evidence type="ECO:0000313" key="2">
    <source>
        <dbReference type="Proteomes" id="UP000265955"/>
    </source>
</evidence>
<dbReference type="EMBL" id="QYUO01000001">
    <property type="protein sequence ID" value="RJF99433.1"/>
    <property type="molecule type" value="Genomic_DNA"/>
</dbReference>
<organism evidence="1 2">
    <name type="scientific">Noviherbaspirillum saxi</name>
    <dbReference type="NCBI Taxonomy" id="2320863"/>
    <lineage>
        <taxon>Bacteria</taxon>
        <taxon>Pseudomonadati</taxon>
        <taxon>Pseudomonadota</taxon>
        <taxon>Betaproteobacteria</taxon>
        <taxon>Burkholderiales</taxon>
        <taxon>Oxalobacteraceae</taxon>
        <taxon>Noviherbaspirillum</taxon>
    </lineage>
</organism>
<sequence length="359" mass="40642">MKISELIKTCFAHDLDGKQTDVCVSSIAVNLLKPTMPVVAIEMKASDDLFRMMVTADDAHIFVEGGVFHFNALYVVTNHFPAPRIYFIKMEDLLQVASLGSYLDRRGMKLRPIDGKKFSQLIDDRHYGDRYQQWHRRWEANSKTFKGLLDGRIKNTAVEQGMWLSSDGNCLVCGDRTDRMSTATVIGKTGMMIGLQLCQRHEAEAQNQSTLLEFISIKMRVPAPFLSGAKVTLHSDMTISMSCDAIYNELDCEIEKVEENTITALRKSGFRIILRQDGLTNYAYNIQDPNRVPISRIDSADHHNVEYGPDHLHRNLSKSKKNIVEPSFTYGFAIADLKVIKQLVEEAESQWSNSLKASQ</sequence>
<dbReference type="OrthoDB" id="8770010at2"/>
<reference evidence="2" key="1">
    <citation type="submission" date="2018-09" db="EMBL/GenBank/DDBJ databases">
        <authorList>
            <person name="Zhu H."/>
        </authorList>
    </citation>
    <scope>NUCLEOTIDE SEQUENCE [LARGE SCALE GENOMIC DNA]</scope>
    <source>
        <strain evidence="2">K1R23-30</strain>
    </source>
</reference>
<dbReference type="AlphaFoldDB" id="A0A3A3FUF9"/>
<dbReference type="RefSeq" id="WP_147376813.1">
    <property type="nucleotide sequence ID" value="NZ_QYUO01000001.1"/>
</dbReference>
<gene>
    <name evidence="1" type="ORF">D3871_13555</name>
</gene>
<comment type="caution">
    <text evidence="1">The sequence shown here is derived from an EMBL/GenBank/DDBJ whole genome shotgun (WGS) entry which is preliminary data.</text>
</comment>
<name>A0A3A3FUF9_9BURK</name>